<feature type="repeat" description="WD" evidence="3">
    <location>
        <begin position="234"/>
        <end position="268"/>
    </location>
</feature>
<dbReference type="Proteomes" id="UP000223913">
    <property type="component" value="Unassembled WGS sequence"/>
</dbReference>
<dbReference type="AlphaFoldDB" id="A0A2D0N701"/>
<dbReference type="InterPro" id="IPR036322">
    <property type="entry name" value="WD40_repeat_dom_sf"/>
</dbReference>
<dbReference type="InterPro" id="IPR019775">
    <property type="entry name" value="WD40_repeat_CS"/>
</dbReference>
<reference evidence="7 8" key="1">
    <citation type="submission" date="2017-10" db="EMBL/GenBank/DDBJ databases">
        <title>The draft genome sequence of Lewinella nigricans NBRC 102662.</title>
        <authorList>
            <person name="Wang K."/>
        </authorList>
    </citation>
    <scope>NUCLEOTIDE SEQUENCE [LARGE SCALE GENOMIC DNA]</scope>
    <source>
        <strain evidence="7 8">NBRC 102662</strain>
    </source>
</reference>
<evidence type="ECO:0000259" key="6">
    <source>
        <dbReference type="Pfam" id="PF13360"/>
    </source>
</evidence>
<dbReference type="SUPFAM" id="SSF50969">
    <property type="entry name" value="YVTN repeat-like/Quinoprotein amine dehydrogenase"/>
    <property type="match status" value="1"/>
</dbReference>
<dbReference type="PROSITE" id="PS50294">
    <property type="entry name" value="WD_REPEATS_REGION"/>
    <property type="match status" value="6"/>
</dbReference>
<dbReference type="InterPro" id="IPR011990">
    <property type="entry name" value="TPR-like_helical_dom_sf"/>
</dbReference>
<keyword evidence="2" id="KW-0677">Repeat</keyword>
<dbReference type="CDD" id="cd00200">
    <property type="entry name" value="WD40"/>
    <property type="match status" value="2"/>
</dbReference>
<evidence type="ECO:0000256" key="2">
    <source>
        <dbReference type="ARBA" id="ARBA00022737"/>
    </source>
</evidence>
<dbReference type="OrthoDB" id="1492850at2"/>
<feature type="repeat" description="WD" evidence="3">
    <location>
        <begin position="482"/>
        <end position="514"/>
    </location>
</feature>
<keyword evidence="1 3" id="KW-0853">WD repeat</keyword>
<dbReference type="Gene3D" id="1.25.40.10">
    <property type="entry name" value="Tetratricopeptide repeat domain"/>
    <property type="match status" value="1"/>
</dbReference>
<feature type="domain" description="Pyrrolo-quinoline quinone repeat" evidence="6">
    <location>
        <begin position="470"/>
        <end position="607"/>
    </location>
</feature>
<dbReference type="PRINTS" id="PR00320">
    <property type="entry name" value="GPROTEINBRPT"/>
</dbReference>
<dbReference type="InterPro" id="IPR015943">
    <property type="entry name" value="WD40/YVTN_repeat-like_dom_sf"/>
</dbReference>
<evidence type="ECO:0000313" key="8">
    <source>
        <dbReference type="Proteomes" id="UP000223913"/>
    </source>
</evidence>
<proteinExistence type="predicted"/>
<dbReference type="SUPFAM" id="SSF48452">
    <property type="entry name" value="TPR-like"/>
    <property type="match status" value="1"/>
</dbReference>
<dbReference type="Gene3D" id="2.130.10.10">
    <property type="entry name" value="YVTN repeat-like/Quinoprotein amine dehydrogenase"/>
    <property type="match status" value="5"/>
</dbReference>
<feature type="coiled-coil region" evidence="5">
    <location>
        <begin position="82"/>
        <end position="134"/>
    </location>
</feature>
<dbReference type="PROSITE" id="PS50005">
    <property type="entry name" value="TPR"/>
    <property type="match status" value="1"/>
</dbReference>
<feature type="repeat" description="WD" evidence="3">
    <location>
        <begin position="817"/>
        <end position="849"/>
    </location>
</feature>
<comment type="caution">
    <text evidence="7">The sequence shown here is derived from an EMBL/GenBank/DDBJ whole genome shotgun (WGS) entry which is preliminary data.</text>
</comment>
<feature type="repeat" description="WD" evidence="3">
    <location>
        <begin position="193"/>
        <end position="227"/>
    </location>
</feature>
<dbReference type="PANTHER" id="PTHR19879:SF9">
    <property type="entry name" value="TRANSCRIPTION INITIATION FACTOR TFIID SUBUNIT 5"/>
    <property type="match status" value="1"/>
</dbReference>
<feature type="repeat" description="WD" evidence="3">
    <location>
        <begin position="776"/>
        <end position="808"/>
    </location>
</feature>
<dbReference type="SMART" id="SM00320">
    <property type="entry name" value="WD40"/>
    <property type="match status" value="20"/>
</dbReference>
<dbReference type="Pfam" id="PF13360">
    <property type="entry name" value="PQQ_2"/>
    <property type="match status" value="1"/>
</dbReference>
<evidence type="ECO:0000256" key="1">
    <source>
        <dbReference type="ARBA" id="ARBA00022574"/>
    </source>
</evidence>
<dbReference type="InterPro" id="IPR011044">
    <property type="entry name" value="Quino_amine_DH_bsu"/>
</dbReference>
<evidence type="ECO:0000313" key="7">
    <source>
        <dbReference type="EMBL" id="PHN03553.1"/>
    </source>
</evidence>
<evidence type="ECO:0000256" key="5">
    <source>
        <dbReference type="SAM" id="Coils"/>
    </source>
</evidence>
<dbReference type="InterPro" id="IPR011047">
    <property type="entry name" value="Quinoprotein_ADH-like_sf"/>
</dbReference>
<dbReference type="InterPro" id="IPR019734">
    <property type="entry name" value="TPR_rpt"/>
</dbReference>
<name>A0A2D0N701_FLAN2</name>
<evidence type="ECO:0000256" key="4">
    <source>
        <dbReference type="PROSITE-ProRule" id="PRU00339"/>
    </source>
</evidence>
<dbReference type="InterPro" id="IPR002372">
    <property type="entry name" value="PQQ_rpt_dom"/>
</dbReference>
<keyword evidence="8" id="KW-1185">Reference proteome</keyword>
<gene>
    <name evidence="7" type="ORF">CRP01_26505</name>
</gene>
<keyword evidence="5" id="KW-0175">Coiled coil</keyword>
<dbReference type="PROSITE" id="PS00678">
    <property type="entry name" value="WD_REPEATS_1"/>
    <property type="match status" value="2"/>
</dbReference>
<dbReference type="InterPro" id="IPR020472">
    <property type="entry name" value="WD40_PAC1"/>
</dbReference>
<dbReference type="Pfam" id="PF00400">
    <property type="entry name" value="WD40"/>
    <property type="match status" value="9"/>
</dbReference>
<dbReference type="SUPFAM" id="SSF50978">
    <property type="entry name" value="WD40 repeat-like"/>
    <property type="match status" value="1"/>
</dbReference>
<evidence type="ECO:0000256" key="3">
    <source>
        <dbReference type="PROSITE-ProRule" id="PRU00221"/>
    </source>
</evidence>
<sequence length="1252" mass="138046">MEAKMDRIGREKWQHRQIMLLLAGLLCLVPGVVMGQNCYDYPCVIRKVKEALVAKRYQSAFDNLESAAAYPGSNAEEIADLRQQLFNSIQREKEQAETERQRAEQAEGRVRSTLRIVQEERDRSEVLRKAAERNSEINRITAQAMEVQAEDPGLAANLAHYAFELSDRGHPLAAKIRRNMYQDPAVLLLRTALQGHRAEVTAMAFSPDGRYILTGSKDRTAILWDFKGTILRHFTGHAGSVTAVAFAPDGRHVVTSSQDHDLKLWDLEGHELHTFSGHLRAIKQVVFSTDGKLLLSEAGDGLRLWQISGEELAAKFEESQGRLEAISFTEDDRRIVGVDTYGAVKKWDRSGQLLDKAEMNIDNLLTAAFSQRGDRLLVNSIGGKTLLWATESNRVEREMPNPSAFRAAGFSAVDDHILIARTEGVVEAWELSGRKRGAIRQMGSAHSLIDAVFSADGRWMLSLSPAGLPKLWDLSVGRQLLLGGHREAISAMVTAPDGSQIYTGSSDGSIIAWSADGKIRWRAHCYAGSVRSMAVTADGTRLIIGGENGQVELRSHEGSLLSTVQGSAYRFGYVNSVAVSPDGNYLLLASVGGHVQLIALETGAQRDFSVQKEDVFSLAFSPDGTEVLLGGLEGVVWRCDLEGNLLHTYRADTDRTINRVTFTPDGRYLLAAKGADICIWDPEGTLIRTLAGHQYDITDLAISNDGQLILSSSPDKTARLWSIQGELLQTLEAHQGMVSAVAFLRDCDTCPWKLATAGADQTIRIFDREGQLTRVLGGHPAEVRAVAYAPDGTLMATAGRAGEIRLWDADGQLRTLIPAHDRSVETLAFAPDGQSLLSGSLDHTVKQWDRNGRLLQTFEGQERGIKAILFFPDGKKWCTAAGSELIIRDIEGYLLASYEAPFNISGLAIAPDGQQVALAGGEGRVVRLNPEGKLLDELQTTPVPIFDLAFSPNGQELLLGLEREGALLLDLKGQVIQHLETGPSSVMAVAFAPVCENCAYRPGEVLATGSADGSVILWNRQGLELQRSELGPKAVSDLEFTPDGTRLLVGTTDHNAVVLYQVEAYFGDRSAVSYPQSATFGLPFDYRQLSDPGAILEYGTHYLGENNTQQEMSLEQLATAREVTEYLVDRFGDGYRIYLAEVLYNYAKYHFRRGAFTPAVEAYQKIMAYDPSTAWLDLELATTWLFAGNWTETKTIYDRWLGQPWDRSVSDYARNWGEAFYKYLDQASERVTPRDEALVARAKNYLLEAMSK</sequence>
<accession>A0A2D0N701</accession>
<feature type="repeat" description="TPR" evidence="4">
    <location>
        <begin position="1140"/>
        <end position="1173"/>
    </location>
</feature>
<organism evidence="7 8">
    <name type="scientific">Flavilitoribacter nigricans (strain ATCC 23147 / DSM 23189 / NBRC 102662 / NCIMB 1420 / SS-2)</name>
    <name type="common">Lewinella nigricans</name>
    <dbReference type="NCBI Taxonomy" id="1122177"/>
    <lineage>
        <taxon>Bacteria</taxon>
        <taxon>Pseudomonadati</taxon>
        <taxon>Bacteroidota</taxon>
        <taxon>Saprospiria</taxon>
        <taxon>Saprospirales</taxon>
        <taxon>Lewinellaceae</taxon>
        <taxon>Flavilitoribacter</taxon>
    </lineage>
</organism>
<dbReference type="PROSITE" id="PS50082">
    <property type="entry name" value="WD_REPEATS_2"/>
    <property type="match status" value="6"/>
</dbReference>
<feature type="repeat" description="WD" evidence="3">
    <location>
        <begin position="690"/>
        <end position="724"/>
    </location>
</feature>
<dbReference type="InterPro" id="IPR001680">
    <property type="entry name" value="WD40_rpt"/>
</dbReference>
<dbReference type="SUPFAM" id="SSF50998">
    <property type="entry name" value="Quinoprotein alcohol dehydrogenase-like"/>
    <property type="match status" value="1"/>
</dbReference>
<dbReference type="RefSeq" id="WP_099153135.1">
    <property type="nucleotide sequence ID" value="NZ_PDUD01000031.1"/>
</dbReference>
<dbReference type="EMBL" id="PDUD01000031">
    <property type="protein sequence ID" value="PHN03553.1"/>
    <property type="molecule type" value="Genomic_DNA"/>
</dbReference>
<dbReference type="PANTHER" id="PTHR19879">
    <property type="entry name" value="TRANSCRIPTION INITIATION FACTOR TFIID"/>
    <property type="match status" value="1"/>
</dbReference>
<protein>
    <recommendedName>
        <fullName evidence="6">Pyrrolo-quinoline quinone repeat domain-containing protein</fullName>
    </recommendedName>
</protein>
<keyword evidence="4" id="KW-0802">TPR repeat</keyword>